<protein>
    <submittedName>
        <fullName evidence="2">Uncharacterized protein</fullName>
    </submittedName>
</protein>
<proteinExistence type="predicted"/>
<dbReference type="KEGG" id="schv:BRCON_2432"/>
<gene>
    <name evidence="2" type="ORF">BRCON_2432</name>
</gene>
<dbReference type="AlphaFoldDB" id="A0A2Z4Y963"/>
<organism evidence="2 3">
    <name type="scientific">Sumerlaea chitinivorans</name>
    <dbReference type="NCBI Taxonomy" id="2250252"/>
    <lineage>
        <taxon>Bacteria</taxon>
        <taxon>Candidatus Sumerlaeota</taxon>
        <taxon>Candidatus Sumerlaeia</taxon>
        <taxon>Candidatus Sumerlaeales</taxon>
        <taxon>Candidatus Sumerlaeaceae</taxon>
        <taxon>Candidatus Sumerlaea</taxon>
    </lineage>
</organism>
<evidence type="ECO:0000313" key="2">
    <source>
        <dbReference type="EMBL" id="AXA37202.1"/>
    </source>
</evidence>
<dbReference type="EMBL" id="CP030759">
    <property type="protein sequence ID" value="AXA37202.1"/>
    <property type="molecule type" value="Genomic_DNA"/>
</dbReference>
<accession>A0A2Z4Y963</accession>
<name>A0A2Z4Y963_SUMC1</name>
<dbReference type="Proteomes" id="UP000262583">
    <property type="component" value="Chromosome"/>
</dbReference>
<sequence length="56" mass="6028">MECCRETGFGGGASTSGFDATFRKSPSSVEKTRRVRGVSLESFADVISFAFLCMPL</sequence>
<evidence type="ECO:0000313" key="3">
    <source>
        <dbReference type="Proteomes" id="UP000262583"/>
    </source>
</evidence>
<feature type="region of interest" description="Disordered" evidence="1">
    <location>
        <begin position="1"/>
        <end position="23"/>
    </location>
</feature>
<reference evidence="2 3" key="1">
    <citation type="submission" date="2018-05" db="EMBL/GenBank/DDBJ databases">
        <title>A metagenomic window into the 2 km-deep terrestrial subsurface aquifer revealed taxonomically and functionally diverse microbial community comprising novel uncultured bacterial lineages.</title>
        <authorList>
            <person name="Kadnikov V.V."/>
            <person name="Mardanov A.V."/>
            <person name="Beletsky A.V."/>
            <person name="Banks D."/>
            <person name="Pimenov N.V."/>
            <person name="Frank Y.A."/>
            <person name="Karnachuk O.V."/>
            <person name="Ravin N.V."/>
        </authorList>
    </citation>
    <scope>NUCLEOTIDE SEQUENCE [LARGE SCALE GENOMIC DNA]</scope>
    <source>
        <strain evidence="2">BY</strain>
    </source>
</reference>
<evidence type="ECO:0000256" key="1">
    <source>
        <dbReference type="SAM" id="MobiDB-lite"/>
    </source>
</evidence>